<dbReference type="PANTHER" id="PTHR31001:SF40">
    <property type="entry name" value="ZN(II)2CYS6 TRANSCRIPTION FACTOR (EUROFUNG)"/>
    <property type="match status" value="1"/>
</dbReference>
<evidence type="ECO:0000259" key="5">
    <source>
        <dbReference type="PROSITE" id="PS50048"/>
    </source>
</evidence>
<keyword evidence="2" id="KW-0479">Metal-binding</keyword>
<dbReference type="GO" id="GO:0005634">
    <property type="term" value="C:nucleus"/>
    <property type="evidence" value="ECO:0007669"/>
    <property type="project" value="UniProtKB-SubCell"/>
</dbReference>
<protein>
    <recommendedName>
        <fullName evidence="5">Zn(2)-C6 fungal-type domain-containing protein</fullName>
    </recommendedName>
</protein>
<organism evidence="6 7">
    <name type="scientific">Beauveria bassiana</name>
    <name type="common">White muscardine disease fungus</name>
    <name type="synonym">Tritirachium shiotae</name>
    <dbReference type="NCBI Taxonomy" id="176275"/>
    <lineage>
        <taxon>Eukaryota</taxon>
        <taxon>Fungi</taxon>
        <taxon>Dikarya</taxon>
        <taxon>Ascomycota</taxon>
        <taxon>Pezizomycotina</taxon>
        <taxon>Sordariomycetes</taxon>
        <taxon>Hypocreomycetidae</taxon>
        <taxon>Hypocreales</taxon>
        <taxon>Cordycipitaceae</taxon>
        <taxon>Beauveria</taxon>
    </lineage>
</organism>
<comment type="caution">
    <text evidence="6">The sequence shown here is derived from an EMBL/GenBank/DDBJ whole genome shotgun (WGS) entry which is preliminary data.</text>
</comment>
<evidence type="ECO:0000256" key="2">
    <source>
        <dbReference type="ARBA" id="ARBA00022723"/>
    </source>
</evidence>
<evidence type="ECO:0000256" key="3">
    <source>
        <dbReference type="ARBA" id="ARBA00023242"/>
    </source>
</evidence>
<dbReference type="Pfam" id="PF00172">
    <property type="entry name" value="Zn_clus"/>
    <property type="match status" value="1"/>
</dbReference>
<dbReference type="Proteomes" id="UP000237441">
    <property type="component" value="Unassembled WGS sequence"/>
</dbReference>
<dbReference type="Pfam" id="PF04082">
    <property type="entry name" value="Fungal_trans"/>
    <property type="match status" value="1"/>
</dbReference>
<sequence>MTMSRPAWLSHQPPSLVCEAGHAPPTTPTSVFLLHTLESLPVWIGRRSITMPATRKKFAACDPCRAAKVACDHARPVCIRCQNQSRQAECVYRASPFKKTKRAPEKSTTPATPGLMSSHTPGRRQSFAANGRTPVLGGDAVAPKPHRYPNPGYLGSFSSTTLFGNLPDGRDPVLGDADGHGVNSDNPVREANVTRGAGLIKQIEATVSIESCCSLILAWTARGSSLPLAGPFLDHCIGTMRQLFPNQGQTAVASTELSRSLFHHTSLPIDMASSTTLHDFQAQFGHQRCRWETFGFFFTAASRAAIEMSKFDSAREYRDLQRLGMNLSDLSLDIALSLDCLNDLQLVLQYENWILHSFVDGDQSYHSWKRLGDVISSIYALGLHQQSNNDHSSLPPFLLELRRLTFALTYSADKNVSIFLGRPPRIHLKYCKLILPRSDRAVEPWRTTWPQDMPFDYVADIRWGALCGILKEDIMELFSLEGINDGHPKVREIYDKAHAQWQALPPHFRLESSLKQCNQAPIVRDFILNARLNQLHILFLLRMAVARSRPESDAELVSIAAEILTLIVEALMQKDYLVNSNTSLVWKVAYYGLSAAGVISLWLLHESSKTQPHPNVDTSKVFQSLSVLVLEMETGVLIETDDPNYKLLVDASKTIGCLLSRLILGRVAPPQSGEAVVGAMTAAGSTAAKSPSAAMMETHDVAAAQGGWNAWDGQTLHDFESDFWLNLAEHPFLAGGGGNDL</sequence>
<reference evidence="6 7" key="1">
    <citation type="submission" date="2016-07" db="EMBL/GenBank/DDBJ databases">
        <title>Comparative genomics of the entomopathogenic fungus Beauveria bassiana.</title>
        <authorList>
            <person name="Valero Jimenez C.A."/>
            <person name="Zwaan B.J."/>
            <person name="Van Kan J.A."/>
            <person name="Takken W."/>
            <person name="Debets A.J."/>
            <person name="Schoustra S.E."/>
            <person name="Koenraadt C.J."/>
        </authorList>
    </citation>
    <scope>NUCLEOTIDE SEQUENCE [LARGE SCALE GENOMIC DNA]</scope>
    <source>
        <strain evidence="6 7">ARSEF 8028</strain>
    </source>
</reference>
<evidence type="ECO:0000313" key="7">
    <source>
        <dbReference type="Proteomes" id="UP000237441"/>
    </source>
</evidence>
<evidence type="ECO:0000256" key="1">
    <source>
        <dbReference type="ARBA" id="ARBA00004123"/>
    </source>
</evidence>
<dbReference type="SMART" id="SM00906">
    <property type="entry name" value="Fungal_trans"/>
    <property type="match status" value="1"/>
</dbReference>
<dbReference type="InterPro" id="IPR036864">
    <property type="entry name" value="Zn2-C6_fun-type_DNA-bd_sf"/>
</dbReference>
<dbReference type="Gene3D" id="4.10.240.10">
    <property type="entry name" value="Zn(2)-C6 fungal-type DNA-binding domain"/>
    <property type="match status" value="1"/>
</dbReference>
<name>A0A2S7YJ81_BEABA</name>
<gene>
    <name evidence="6" type="ORF">BB8028_0006g03560</name>
</gene>
<dbReference type="AlphaFoldDB" id="A0A2S7YJ81"/>
<dbReference type="GO" id="GO:0006351">
    <property type="term" value="P:DNA-templated transcription"/>
    <property type="evidence" value="ECO:0007669"/>
    <property type="project" value="InterPro"/>
</dbReference>
<dbReference type="GO" id="GO:0008270">
    <property type="term" value="F:zinc ion binding"/>
    <property type="evidence" value="ECO:0007669"/>
    <property type="project" value="InterPro"/>
</dbReference>
<dbReference type="CDD" id="cd12148">
    <property type="entry name" value="fungal_TF_MHR"/>
    <property type="match status" value="1"/>
</dbReference>
<dbReference type="EMBL" id="JRHA01000006">
    <property type="protein sequence ID" value="PQK16034.1"/>
    <property type="molecule type" value="Genomic_DNA"/>
</dbReference>
<dbReference type="PANTHER" id="PTHR31001">
    <property type="entry name" value="UNCHARACTERIZED TRANSCRIPTIONAL REGULATORY PROTEIN"/>
    <property type="match status" value="1"/>
</dbReference>
<evidence type="ECO:0000313" key="6">
    <source>
        <dbReference type="EMBL" id="PQK16034.1"/>
    </source>
</evidence>
<dbReference type="GO" id="GO:0000981">
    <property type="term" value="F:DNA-binding transcription factor activity, RNA polymerase II-specific"/>
    <property type="evidence" value="ECO:0007669"/>
    <property type="project" value="InterPro"/>
</dbReference>
<proteinExistence type="predicted"/>
<comment type="subcellular location">
    <subcellularLocation>
        <location evidence="1">Nucleus</location>
    </subcellularLocation>
</comment>
<dbReference type="InterPro" id="IPR007219">
    <property type="entry name" value="XnlR_reg_dom"/>
</dbReference>
<evidence type="ECO:0000256" key="4">
    <source>
        <dbReference type="SAM" id="MobiDB-lite"/>
    </source>
</evidence>
<feature type="compositionally biased region" description="Polar residues" evidence="4">
    <location>
        <begin position="106"/>
        <end position="120"/>
    </location>
</feature>
<dbReference type="InterPro" id="IPR001138">
    <property type="entry name" value="Zn2Cys6_DnaBD"/>
</dbReference>
<dbReference type="SMART" id="SM00066">
    <property type="entry name" value="GAL4"/>
    <property type="match status" value="1"/>
</dbReference>
<dbReference type="PROSITE" id="PS00463">
    <property type="entry name" value="ZN2_CY6_FUNGAL_1"/>
    <property type="match status" value="1"/>
</dbReference>
<accession>A0A2S7YJ81</accession>
<dbReference type="OrthoDB" id="4898680at2759"/>
<dbReference type="GO" id="GO:0003677">
    <property type="term" value="F:DNA binding"/>
    <property type="evidence" value="ECO:0007669"/>
    <property type="project" value="InterPro"/>
</dbReference>
<keyword evidence="3" id="KW-0539">Nucleus</keyword>
<feature type="domain" description="Zn(2)-C6 fungal-type" evidence="5">
    <location>
        <begin position="60"/>
        <end position="92"/>
    </location>
</feature>
<feature type="region of interest" description="Disordered" evidence="4">
    <location>
        <begin position="100"/>
        <end position="144"/>
    </location>
</feature>
<dbReference type="InterPro" id="IPR050613">
    <property type="entry name" value="Sec_Metabolite_Reg"/>
</dbReference>
<dbReference type="PROSITE" id="PS50048">
    <property type="entry name" value="ZN2_CY6_FUNGAL_2"/>
    <property type="match status" value="1"/>
</dbReference>
<dbReference type="CDD" id="cd00067">
    <property type="entry name" value="GAL4"/>
    <property type="match status" value="1"/>
</dbReference>
<dbReference type="SUPFAM" id="SSF57701">
    <property type="entry name" value="Zn2/Cys6 DNA-binding domain"/>
    <property type="match status" value="1"/>
</dbReference>